<dbReference type="Proteomes" id="UP000265520">
    <property type="component" value="Unassembled WGS sequence"/>
</dbReference>
<protein>
    <submittedName>
        <fullName evidence="1">Uncharacterized protein</fullName>
    </submittedName>
</protein>
<dbReference type="EMBL" id="LXQA010023621">
    <property type="protein sequence ID" value="MCH92851.1"/>
    <property type="molecule type" value="Genomic_DNA"/>
</dbReference>
<reference evidence="1 2" key="1">
    <citation type="journal article" date="2018" name="Front. Plant Sci.">
        <title>Red Clover (Trifolium pratense) and Zigzag Clover (T. medium) - A Picture of Genomic Similarities and Differences.</title>
        <authorList>
            <person name="Dluhosova J."/>
            <person name="Istvanek J."/>
            <person name="Nedelnik J."/>
            <person name="Repkova J."/>
        </authorList>
    </citation>
    <scope>NUCLEOTIDE SEQUENCE [LARGE SCALE GENOMIC DNA]</scope>
    <source>
        <strain evidence="2">cv. 10/8</strain>
        <tissue evidence="1">Leaf</tissue>
    </source>
</reference>
<comment type="caution">
    <text evidence="1">The sequence shown here is derived from an EMBL/GenBank/DDBJ whole genome shotgun (WGS) entry which is preliminary data.</text>
</comment>
<accession>A0A392MZA5</accession>
<keyword evidence="2" id="KW-1185">Reference proteome</keyword>
<dbReference type="AlphaFoldDB" id="A0A392MZA5"/>
<evidence type="ECO:0000313" key="2">
    <source>
        <dbReference type="Proteomes" id="UP000265520"/>
    </source>
</evidence>
<sequence length="43" mass="4488">MGGSVVEDIRLFEEEFELGKGGGILAEGSLDIGISVMGSVMEE</sequence>
<organism evidence="1 2">
    <name type="scientific">Trifolium medium</name>
    <dbReference type="NCBI Taxonomy" id="97028"/>
    <lineage>
        <taxon>Eukaryota</taxon>
        <taxon>Viridiplantae</taxon>
        <taxon>Streptophyta</taxon>
        <taxon>Embryophyta</taxon>
        <taxon>Tracheophyta</taxon>
        <taxon>Spermatophyta</taxon>
        <taxon>Magnoliopsida</taxon>
        <taxon>eudicotyledons</taxon>
        <taxon>Gunneridae</taxon>
        <taxon>Pentapetalae</taxon>
        <taxon>rosids</taxon>
        <taxon>fabids</taxon>
        <taxon>Fabales</taxon>
        <taxon>Fabaceae</taxon>
        <taxon>Papilionoideae</taxon>
        <taxon>50 kb inversion clade</taxon>
        <taxon>NPAAA clade</taxon>
        <taxon>Hologalegina</taxon>
        <taxon>IRL clade</taxon>
        <taxon>Trifolieae</taxon>
        <taxon>Trifolium</taxon>
    </lineage>
</organism>
<evidence type="ECO:0000313" key="1">
    <source>
        <dbReference type="EMBL" id="MCH92851.1"/>
    </source>
</evidence>
<gene>
    <name evidence="1" type="ORF">A2U01_0013794</name>
</gene>
<proteinExistence type="predicted"/>
<name>A0A392MZA5_9FABA</name>